<evidence type="ECO:0000313" key="3">
    <source>
        <dbReference type="Proteomes" id="UP001595885"/>
    </source>
</evidence>
<dbReference type="EMBL" id="JBHSGW010000027">
    <property type="protein sequence ID" value="MFC4740731.1"/>
    <property type="molecule type" value="Genomic_DNA"/>
</dbReference>
<gene>
    <name evidence="2" type="ORF">ACFO3U_12075</name>
</gene>
<dbReference type="RefSeq" id="WP_379742689.1">
    <property type="nucleotide sequence ID" value="NZ_JBHSGW010000027.1"/>
</dbReference>
<accession>A0ABV9P850</accession>
<proteinExistence type="predicted"/>
<reference evidence="3" key="1">
    <citation type="journal article" date="2019" name="Int. J. Syst. Evol. Microbiol.">
        <title>The Global Catalogue of Microorganisms (GCM) 10K type strain sequencing project: providing services to taxonomists for standard genome sequencing and annotation.</title>
        <authorList>
            <consortium name="The Broad Institute Genomics Platform"/>
            <consortium name="The Broad Institute Genome Sequencing Center for Infectious Disease"/>
            <person name="Wu L."/>
            <person name="Ma J."/>
        </authorList>
    </citation>
    <scope>NUCLEOTIDE SEQUENCE [LARGE SCALE GENOMIC DNA]</scope>
    <source>
        <strain evidence="3">CCUG 50349</strain>
    </source>
</reference>
<name>A0ABV9P850_9FLAO</name>
<comment type="caution">
    <text evidence="2">The sequence shown here is derived from an EMBL/GenBank/DDBJ whole genome shotgun (WGS) entry which is preliminary data.</text>
</comment>
<protein>
    <recommendedName>
        <fullName evidence="4">Coenzyme Q (Ubiquinone) biosynthesis protein Coq4</fullName>
    </recommendedName>
</protein>
<dbReference type="Proteomes" id="UP001595885">
    <property type="component" value="Unassembled WGS sequence"/>
</dbReference>
<organism evidence="2 3">
    <name type="scientific">Flavobacterium ponti</name>
    <dbReference type="NCBI Taxonomy" id="665133"/>
    <lineage>
        <taxon>Bacteria</taxon>
        <taxon>Pseudomonadati</taxon>
        <taxon>Bacteroidota</taxon>
        <taxon>Flavobacteriia</taxon>
        <taxon>Flavobacteriales</taxon>
        <taxon>Flavobacteriaceae</taxon>
        <taxon>Flavobacterium</taxon>
    </lineage>
</organism>
<evidence type="ECO:0000313" key="2">
    <source>
        <dbReference type="EMBL" id="MFC4740731.1"/>
    </source>
</evidence>
<evidence type="ECO:0008006" key="4">
    <source>
        <dbReference type="Google" id="ProtNLM"/>
    </source>
</evidence>
<feature type="transmembrane region" description="Helical" evidence="1">
    <location>
        <begin position="95"/>
        <end position="112"/>
    </location>
</feature>
<keyword evidence="1" id="KW-0812">Transmembrane</keyword>
<keyword evidence="1" id="KW-1133">Transmembrane helix</keyword>
<sequence length="151" mass="17920">MKEIIIEKLYKIVKVPYEYFFKNQEAWDVTISDFINLPEESLGFHLGCFLLKYNLEPQPRLEEHDIYHVLTNTGVLVTDEINMQFYLLGNGKKSPFVFMVIATGLVFYPFRIKTYLESYRKGKQAHQFYHLDFLKMLAIPLENIKSTFNIH</sequence>
<keyword evidence="1" id="KW-0472">Membrane</keyword>
<evidence type="ECO:0000256" key="1">
    <source>
        <dbReference type="SAM" id="Phobius"/>
    </source>
</evidence>
<keyword evidence="3" id="KW-1185">Reference proteome</keyword>